<organism evidence="1 2">
    <name type="scientific">Rangifer tarandus platyrhynchus</name>
    <name type="common">Svalbard reindeer</name>
    <dbReference type="NCBI Taxonomy" id="3082113"/>
    <lineage>
        <taxon>Eukaryota</taxon>
        <taxon>Metazoa</taxon>
        <taxon>Chordata</taxon>
        <taxon>Craniata</taxon>
        <taxon>Vertebrata</taxon>
        <taxon>Euteleostomi</taxon>
        <taxon>Mammalia</taxon>
        <taxon>Eutheria</taxon>
        <taxon>Laurasiatheria</taxon>
        <taxon>Artiodactyla</taxon>
        <taxon>Ruminantia</taxon>
        <taxon>Pecora</taxon>
        <taxon>Cervidae</taxon>
        <taxon>Odocoileinae</taxon>
        <taxon>Rangifer</taxon>
    </lineage>
</organism>
<protein>
    <submittedName>
        <fullName evidence="1">Uncharacterized protein</fullName>
    </submittedName>
</protein>
<gene>
    <name evidence="1" type="ORF">MRATA1EN1_LOCUS30108</name>
</gene>
<dbReference type="Proteomes" id="UP001176941">
    <property type="component" value="Chromosome X"/>
</dbReference>
<evidence type="ECO:0000313" key="2">
    <source>
        <dbReference type="Proteomes" id="UP001176941"/>
    </source>
</evidence>
<sequence length="117" mass="12699">MTALHPPCLGRPRDQHVVSLYGRHVSLAGARARSVWRPRGTGCVCGRQHGRQGRRPAQKAVQAAINPMLDLVNTCLDHLGERNDCLSGRLQEGLNLAGRHILSSSRHSGRPQSIGSP</sequence>
<dbReference type="EMBL" id="OX460343">
    <property type="protein sequence ID" value="CAI9181146.1"/>
    <property type="molecule type" value="Genomic_DNA"/>
</dbReference>
<keyword evidence="2" id="KW-1185">Reference proteome</keyword>
<reference evidence="1" key="1">
    <citation type="submission" date="2023-04" db="EMBL/GenBank/DDBJ databases">
        <authorList>
            <consortium name="ELIXIR-Norway"/>
        </authorList>
    </citation>
    <scope>NUCLEOTIDE SEQUENCE [LARGE SCALE GENOMIC DNA]</scope>
</reference>
<dbReference type="Pfam" id="PF03670">
    <property type="entry name" value="UPF0184"/>
    <property type="match status" value="1"/>
</dbReference>
<proteinExistence type="predicted"/>
<name>A0ABN9A6W6_RANTA</name>
<accession>A0ABN9A6W6</accession>
<evidence type="ECO:0000313" key="1">
    <source>
        <dbReference type="EMBL" id="CAI9181146.1"/>
    </source>
</evidence>